<dbReference type="SUPFAM" id="SSF53474">
    <property type="entry name" value="alpha/beta-Hydrolases"/>
    <property type="match status" value="1"/>
</dbReference>
<proteinExistence type="predicted"/>
<dbReference type="Proteomes" id="UP000481583">
    <property type="component" value="Unassembled WGS sequence"/>
</dbReference>
<dbReference type="EMBL" id="JAAKZV010000242">
    <property type="protein sequence ID" value="NGN68919.1"/>
    <property type="molecule type" value="Genomic_DNA"/>
</dbReference>
<evidence type="ECO:0000313" key="3">
    <source>
        <dbReference type="EMBL" id="NGN68919.1"/>
    </source>
</evidence>
<dbReference type="Pfam" id="PF06259">
    <property type="entry name" value="Abhydrolase_8"/>
    <property type="match status" value="1"/>
</dbReference>
<gene>
    <name evidence="3" type="ORF">G5C51_34130</name>
</gene>
<dbReference type="AlphaFoldDB" id="A0A6G4U9L3"/>
<evidence type="ECO:0000256" key="1">
    <source>
        <dbReference type="SAM" id="MobiDB-lite"/>
    </source>
</evidence>
<feature type="region of interest" description="Disordered" evidence="1">
    <location>
        <begin position="1"/>
        <end position="29"/>
    </location>
</feature>
<comment type="caution">
    <text evidence="3">The sequence shown here is derived from an EMBL/GenBank/DDBJ whole genome shotgun (WGS) entry which is preliminary data.</text>
</comment>
<keyword evidence="4" id="KW-1185">Reference proteome</keyword>
<organism evidence="3 4">
    <name type="scientific">Streptomyces coryli</name>
    <dbReference type="NCBI Taxonomy" id="1128680"/>
    <lineage>
        <taxon>Bacteria</taxon>
        <taxon>Bacillati</taxon>
        <taxon>Actinomycetota</taxon>
        <taxon>Actinomycetes</taxon>
        <taxon>Kitasatosporales</taxon>
        <taxon>Streptomycetaceae</taxon>
        <taxon>Streptomyces</taxon>
    </lineage>
</organism>
<feature type="domain" description="DUF1023" evidence="2">
    <location>
        <begin position="119"/>
        <end position="292"/>
    </location>
</feature>
<evidence type="ECO:0000259" key="2">
    <source>
        <dbReference type="Pfam" id="PF06259"/>
    </source>
</evidence>
<name>A0A6G4U9L3_9ACTN</name>
<dbReference type="Gene3D" id="3.40.50.1820">
    <property type="entry name" value="alpha/beta hydrolase"/>
    <property type="match status" value="1"/>
</dbReference>
<dbReference type="InterPro" id="IPR010427">
    <property type="entry name" value="DUF1023"/>
</dbReference>
<reference evidence="3 4" key="1">
    <citation type="submission" date="2020-02" db="EMBL/GenBank/DDBJ databases">
        <title>Whole-genome analyses of novel actinobacteria.</title>
        <authorList>
            <person name="Sahin N."/>
        </authorList>
    </citation>
    <scope>NUCLEOTIDE SEQUENCE [LARGE SCALE GENOMIC DNA]</scope>
    <source>
        <strain evidence="3 4">A7024</strain>
    </source>
</reference>
<evidence type="ECO:0000313" key="4">
    <source>
        <dbReference type="Proteomes" id="UP000481583"/>
    </source>
</evidence>
<feature type="region of interest" description="Disordered" evidence="1">
    <location>
        <begin position="76"/>
        <end position="99"/>
    </location>
</feature>
<accession>A0A6G4U9L3</accession>
<protein>
    <recommendedName>
        <fullName evidence="2">DUF1023 domain-containing protein</fullName>
    </recommendedName>
</protein>
<sequence>MQGPHAAELAKWGDASVAGGRVPSPEATPGKVAGFFRGLTGAESERLAERFPYVVGNLNGAPVELRYHANRVALTKARETEQARSHDSRLSPEGRKEAHDRLKQVDRLLRDGRQVLAFDPTGRGRVAEVLGDLDQAQRVSVVVPGVDTDLSTYDKPWKPYAAPAGMARDLYNAERAQAPHTRTAVIAWADYTTPEGVGVDAATEPLAADGADRLQQLVAGLPGHADTALFCHSYGSVACGVAASGLPDRVTDITVAGSPGMRVDSARELRTDARVWAARGATDWIQDVPHLEVAGLGHGSDPVAASFGARRISADGTHGHAEYFRKGTASLANFAAIGTGGYPAVTCDSSDTDCSAPLDLR</sequence>
<dbReference type="InterPro" id="IPR029058">
    <property type="entry name" value="AB_hydrolase_fold"/>
</dbReference>